<dbReference type="PANTHER" id="PTHR37422">
    <property type="entry name" value="TEICHURONIC ACID BIOSYNTHESIS PROTEIN TUAE"/>
    <property type="match status" value="1"/>
</dbReference>
<feature type="transmembrane region" description="Helical" evidence="5">
    <location>
        <begin position="211"/>
        <end position="230"/>
    </location>
</feature>
<feature type="transmembrane region" description="Helical" evidence="5">
    <location>
        <begin position="12"/>
        <end position="45"/>
    </location>
</feature>
<evidence type="ECO:0000256" key="1">
    <source>
        <dbReference type="ARBA" id="ARBA00004141"/>
    </source>
</evidence>
<feature type="domain" description="O-antigen ligase-related" evidence="6">
    <location>
        <begin position="221"/>
        <end position="316"/>
    </location>
</feature>
<sequence length="413" mass="45146">MFEGEVGNLPAYPVLILLAGFPVWWALGATPFMPIMLAALMALILFWKRHTILVPGILPWAAFLIWIFGAGISIRGSGAIMAYSQRVGELVAVGIFMLYVVNARKFLPRRKLVSGLLIVWATVVILGFAGMMFPEFRLHTPIGAILPGSLTSNELVSDLVNPPLAEVQQPWGAPEPYVRPSAPFPYANSWGVAFIVLSPVVFSRIVSDRRWWIKVGLFMGFAASLIPALATSNRGMFIGLAISIGYVTLRLLLRRKVLQVAGILGVVLSGAFVLLASGAISEILGRQEYSDSTGGRLALYEATLKEVAKSPFLGFGSPRLEETIGVSLGTQGYVWMLAFCYGLVGLGLFCLFLVSSWLRTMRHTGTDTHWLHSVPLAVMCTIPFYSYATIQLSCVVIIIALLLRERYVESSDS</sequence>
<evidence type="ECO:0000259" key="6">
    <source>
        <dbReference type="Pfam" id="PF04932"/>
    </source>
</evidence>
<dbReference type="GO" id="GO:0016874">
    <property type="term" value="F:ligase activity"/>
    <property type="evidence" value="ECO:0007669"/>
    <property type="project" value="UniProtKB-KW"/>
</dbReference>
<keyword evidence="7" id="KW-0436">Ligase</keyword>
<comment type="caution">
    <text evidence="7">The sequence shown here is derived from an EMBL/GenBank/DDBJ whole genome shotgun (WGS) entry which is preliminary data.</text>
</comment>
<dbReference type="InterPro" id="IPR051533">
    <property type="entry name" value="WaaL-like"/>
</dbReference>
<evidence type="ECO:0000256" key="2">
    <source>
        <dbReference type="ARBA" id="ARBA00022692"/>
    </source>
</evidence>
<comment type="subcellular location">
    <subcellularLocation>
        <location evidence="1">Membrane</location>
        <topology evidence="1">Multi-pass membrane protein</topology>
    </subcellularLocation>
</comment>
<keyword evidence="3 5" id="KW-1133">Transmembrane helix</keyword>
<evidence type="ECO:0000256" key="3">
    <source>
        <dbReference type="ARBA" id="ARBA00022989"/>
    </source>
</evidence>
<keyword evidence="2 5" id="KW-0812">Transmembrane</keyword>
<evidence type="ECO:0000256" key="5">
    <source>
        <dbReference type="SAM" id="Phobius"/>
    </source>
</evidence>
<feature type="transmembrane region" description="Helical" evidence="5">
    <location>
        <begin position="333"/>
        <end position="358"/>
    </location>
</feature>
<accession>A0ABX1G5E6</accession>
<name>A0ABX1G5E6_9MICC</name>
<dbReference type="EMBL" id="JAAWVT010000005">
    <property type="protein sequence ID" value="NKG21464.1"/>
    <property type="molecule type" value="Genomic_DNA"/>
</dbReference>
<feature type="transmembrane region" description="Helical" evidence="5">
    <location>
        <begin position="260"/>
        <end position="280"/>
    </location>
</feature>
<protein>
    <submittedName>
        <fullName evidence="7">O-antigen ligase domain-containing protein</fullName>
    </submittedName>
</protein>
<organism evidence="7 8">
    <name type="scientific">Paeniglutamicibacter terrestris</name>
    <dbReference type="NCBI Taxonomy" id="2723403"/>
    <lineage>
        <taxon>Bacteria</taxon>
        <taxon>Bacillati</taxon>
        <taxon>Actinomycetota</taxon>
        <taxon>Actinomycetes</taxon>
        <taxon>Micrococcales</taxon>
        <taxon>Micrococcaceae</taxon>
        <taxon>Paeniglutamicibacter</taxon>
    </lineage>
</organism>
<evidence type="ECO:0000256" key="4">
    <source>
        <dbReference type="ARBA" id="ARBA00023136"/>
    </source>
</evidence>
<feature type="transmembrane region" description="Helical" evidence="5">
    <location>
        <begin position="80"/>
        <end position="100"/>
    </location>
</feature>
<proteinExistence type="predicted"/>
<dbReference type="PANTHER" id="PTHR37422:SF13">
    <property type="entry name" value="LIPOPOLYSACCHARIDE BIOSYNTHESIS PROTEIN PA4999-RELATED"/>
    <property type="match status" value="1"/>
</dbReference>
<evidence type="ECO:0000313" key="7">
    <source>
        <dbReference type="EMBL" id="NKG21464.1"/>
    </source>
</evidence>
<feature type="transmembrane region" description="Helical" evidence="5">
    <location>
        <begin position="112"/>
        <end position="133"/>
    </location>
</feature>
<dbReference type="Proteomes" id="UP000746595">
    <property type="component" value="Unassembled WGS sequence"/>
</dbReference>
<gene>
    <name evidence="7" type="ORF">HED64_12195</name>
</gene>
<feature type="transmembrane region" description="Helical" evidence="5">
    <location>
        <begin position="184"/>
        <end position="202"/>
    </location>
</feature>
<keyword evidence="4 5" id="KW-0472">Membrane</keyword>
<reference evidence="7 8" key="1">
    <citation type="submission" date="2020-04" db="EMBL/GenBank/DDBJ databases">
        <title>Paeniglutamicibacter sp. ANT13_2, a novel actinomycete isolated from sediment in Antarctica.</title>
        <authorList>
            <person name="Sakdapetsiri C."/>
            <person name="Pinyakong O."/>
        </authorList>
    </citation>
    <scope>NUCLEOTIDE SEQUENCE [LARGE SCALE GENOMIC DNA]</scope>
    <source>
        <strain evidence="7 8">ANT13_2</strain>
    </source>
</reference>
<keyword evidence="8" id="KW-1185">Reference proteome</keyword>
<evidence type="ECO:0000313" key="8">
    <source>
        <dbReference type="Proteomes" id="UP000746595"/>
    </source>
</evidence>
<dbReference type="RefSeq" id="WP_168152265.1">
    <property type="nucleotide sequence ID" value="NZ_JAAWVT010000005.1"/>
</dbReference>
<feature type="transmembrane region" description="Helical" evidence="5">
    <location>
        <begin position="370"/>
        <end position="403"/>
    </location>
</feature>
<dbReference type="Pfam" id="PF04932">
    <property type="entry name" value="Wzy_C"/>
    <property type="match status" value="1"/>
</dbReference>
<feature type="transmembrane region" description="Helical" evidence="5">
    <location>
        <begin position="52"/>
        <end position="74"/>
    </location>
</feature>
<dbReference type="InterPro" id="IPR007016">
    <property type="entry name" value="O-antigen_ligase-rel_domated"/>
</dbReference>
<feature type="transmembrane region" description="Helical" evidence="5">
    <location>
        <begin position="236"/>
        <end position="253"/>
    </location>
</feature>